<evidence type="ECO:0008006" key="4">
    <source>
        <dbReference type="Google" id="ProtNLM"/>
    </source>
</evidence>
<reference evidence="2" key="1">
    <citation type="submission" date="2022-08" db="EMBL/GenBank/DDBJ databases">
        <authorList>
            <consortium name="DOE Joint Genome Institute"/>
            <person name="Min B."/>
            <person name="Riley R."/>
            <person name="Sierra-Patev S."/>
            <person name="Naranjo-Ortiz M."/>
            <person name="Looney B."/>
            <person name="Konkel Z."/>
            <person name="Slot J.C."/>
            <person name="Sakamoto Y."/>
            <person name="Steenwyk J.L."/>
            <person name="Rokas A."/>
            <person name="Carro J."/>
            <person name="Camarero S."/>
            <person name="Ferreira P."/>
            <person name="Molpeceres G."/>
            <person name="Ruiz-Duenas F.J."/>
            <person name="Serrano A."/>
            <person name="Henrissat B."/>
            <person name="Drula E."/>
            <person name="Hughes K.W."/>
            <person name="Mata J.L."/>
            <person name="Ishikawa N.K."/>
            <person name="Vargas-Isla R."/>
            <person name="Ushijima S."/>
            <person name="Smith C.A."/>
            <person name="Ahrendt S."/>
            <person name="Andreopoulos W."/>
            <person name="He G."/>
            <person name="Labutti K."/>
            <person name="Lipzen A."/>
            <person name="Ng V."/>
            <person name="Sandor L."/>
            <person name="Barry K."/>
            <person name="Martinez A.T."/>
            <person name="Xiao Y."/>
            <person name="Gibbons J.G."/>
            <person name="Terashima K."/>
            <person name="Hibbett D.S."/>
            <person name="Grigoriev I.V."/>
        </authorList>
    </citation>
    <scope>NUCLEOTIDE SEQUENCE</scope>
    <source>
        <strain evidence="2">Sp2 HRB7682 ss15</strain>
    </source>
</reference>
<protein>
    <recommendedName>
        <fullName evidence="4">Transmembrane protein</fullName>
    </recommendedName>
</protein>
<proteinExistence type="predicted"/>
<keyword evidence="1" id="KW-0472">Membrane</keyword>
<organism evidence="2 3">
    <name type="scientific">Lentinula lateritia</name>
    <dbReference type="NCBI Taxonomy" id="40482"/>
    <lineage>
        <taxon>Eukaryota</taxon>
        <taxon>Fungi</taxon>
        <taxon>Dikarya</taxon>
        <taxon>Basidiomycota</taxon>
        <taxon>Agaricomycotina</taxon>
        <taxon>Agaricomycetes</taxon>
        <taxon>Agaricomycetidae</taxon>
        <taxon>Agaricales</taxon>
        <taxon>Marasmiineae</taxon>
        <taxon>Omphalotaceae</taxon>
        <taxon>Lentinula</taxon>
    </lineage>
</organism>
<accession>A0A9W9A5Y9</accession>
<dbReference type="EMBL" id="JANVFS010000022">
    <property type="protein sequence ID" value="KAJ4475285.1"/>
    <property type="molecule type" value="Genomic_DNA"/>
</dbReference>
<gene>
    <name evidence="2" type="ORF">C8J55DRAFT_125488</name>
</gene>
<keyword evidence="1" id="KW-0812">Transmembrane</keyword>
<dbReference type="Proteomes" id="UP001150238">
    <property type="component" value="Unassembled WGS sequence"/>
</dbReference>
<sequence>MSTKATTKHYIQLLMCNFLGTLFILLSLDLNVTTAIHSQLLVTLPFLLIPPTSVAIAVMLLRSWAYSNPERSTPLPQFSPEVMNHEDVFANKMVLVGFFHVLMVLSRVLALASGSCIVFFIGANHTPNAPLNQSCWASFGLCWFWLSIITFGHCLLVHNINKNHWGLFGLLFDASFFAIKFTVVIFSATTNLFEAIRGSLKHFQAHWGGRKME</sequence>
<feature type="transmembrane region" description="Helical" evidence="1">
    <location>
        <begin position="165"/>
        <end position="188"/>
    </location>
</feature>
<evidence type="ECO:0000313" key="3">
    <source>
        <dbReference type="Proteomes" id="UP001150238"/>
    </source>
</evidence>
<name>A0A9W9A5Y9_9AGAR</name>
<evidence type="ECO:0000256" key="1">
    <source>
        <dbReference type="SAM" id="Phobius"/>
    </source>
</evidence>
<keyword evidence="1" id="KW-1133">Transmembrane helix</keyword>
<reference evidence="2" key="2">
    <citation type="journal article" date="2023" name="Proc. Natl. Acad. Sci. U.S.A.">
        <title>A global phylogenomic analysis of the shiitake genus Lentinula.</title>
        <authorList>
            <person name="Sierra-Patev S."/>
            <person name="Min B."/>
            <person name="Naranjo-Ortiz M."/>
            <person name="Looney B."/>
            <person name="Konkel Z."/>
            <person name="Slot J.C."/>
            <person name="Sakamoto Y."/>
            <person name="Steenwyk J.L."/>
            <person name="Rokas A."/>
            <person name="Carro J."/>
            <person name="Camarero S."/>
            <person name="Ferreira P."/>
            <person name="Molpeceres G."/>
            <person name="Ruiz-Duenas F.J."/>
            <person name="Serrano A."/>
            <person name="Henrissat B."/>
            <person name="Drula E."/>
            <person name="Hughes K.W."/>
            <person name="Mata J.L."/>
            <person name="Ishikawa N.K."/>
            <person name="Vargas-Isla R."/>
            <person name="Ushijima S."/>
            <person name="Smith C.A."/>
            <person name="Donoghue J."/>
            <person name="Ahrendt S."/>
            <person name="Andreopoulos W."/>
            <person name="He G."/>
            <person name="LaButti K."/>
            <person name="Lipzen A."/>
            <person name="Ng V."/>
            <person name="Riley R."/>
            <person name="Sandor L."/>
            <person name="Barry K."/>
            <person name="Martinez A.T."/>
            <person name="Xiao Y."/>
            <person name="Gibbons J.G."/>
            <person name="Terashima K."/>
            <person name="Grigoriev I.V."/>
            <person name="Hibbett D."/>
        </authorList>
    </citation>
    <scope>NUCLEOTIDE SEQUENCE</scope>
    <source>
        <strain evidence="2">Sp2 HRB7682 ss15</strain>
    </source>
</reference>
<feature type="transmembrane region" description="Helical" evidence="1">
    <location>
        <begin position="40"/>
        <end position="61"/>
    </location>
</feature>
<comment type="caution">
    <text evidence="2">The sequence shown here is derived from an EMBL/GenBank/DDBJ whole genome shotgun (WGS) entry which is preliminary data.</text>
</comment>
<dbReference type="AlphaFoldDB" id="A0A9W9A5Y9"/>
<feature type="transmembrane region" description="Helical" evidence="1">
    <location>
        <begin position="136"/>
        <end position="158"/>
    </location>
</feature>
<feature type="transmembrane region" description="Helical" evidence="1">
    <location>
        <begin position="93"/>
        <end position="121"/>
    </location>
</feature>
<evidence type="ECO:0000313" key="2">
    <source>
        <dbReference type="EMBL" id="KAJ4475285.1"/>
    </source>
</evidence>
<feature type="transmembrane region" description="Helical" evidence="1">
    <location>
        <begin position="9"/>
        <end position="28"/>
    </location>
</feature>